<gene>
    <name evidence="1" type="ORF">VC83_03089</name>
</gene>
<sequence>MLAGFAATAYSHPISNVIEKIDDDTFRTALKTLWTDPGVAQQAVHKYDPEDFSDYEYPAAANIALQNMEKSIKEVKDSGALSVAGVVDILLLYRDLGTVTKTLLDEIIARKPVIEKISKCEASR</sequence>
<dbReference type="AlphaFoldDB" id="A0A177AD05"/>
<accession>A0A177AD05</accession>
<reference evidence="1" key="1">
    <citation type="submission" date="2016-03" db="EMBL/GenBank/DDBJ databases">
        <title>Updated assembly of Pseudogymnoascus destructans, the fungus causing white-nose syndrome of bats.</title>
        <authorList>
            <person name="Palmer J.M."/>
            <person name="Drees K.P."/>
            <person name="Foster J.T."/>
            <person name="Lindner D.L."/>
        </authorList>
    </citation>
    <scope>NUCLEOTIDE SEQUENCE [LARGE SCALE GENOMIC DNA]</scope>
    <source>
        <strain evidence="1">20631-21</strain>
    </source>
</reference>
<organism evidence="1">
    <name type="scientific">Pseudogymnoascus destructans</name>
    <dbReference type="NCBI Taxonomy" id="655981"/>
    <lineage>
        <taxon>Eukaryota</taxon>
        <taxon>Fungi</taxon>
        <taxon>Dikarya</taxon>
        <taxon>Ascomycota</taxon>
        <taxon>Pezizomycotina</taxon>
        <taxon>Leotiomycetes</taxon>
        <taxon>Thelebolales</taxon>
        <taxon>Thelebolaceae</taxon>
        <taxon>Pseudogymnoascus</taxon>
    </lineage>
</organism>
<name>A0A177AD05_9PEZI</name>
<dbReference type="GeneID" id="36286166"/>
<protein>
    <submittedName>
        <fullName evidence="1">Uncharacterized protein</fullName>
    </submittedName>
</protein>
<dbReference type="VEuPathDB" id="FungiDB:GMDG_06607"/>
<evidence type="ECO:0000313" key="1">
    <source>
        <dbReference type="EMBL" id="OAF59989.1"/>
    </source>
</evidence>
<proteinExistence type="predicted"/>
<dbReference type="EMBL" id="KV441392">
    <property type="protein sequence ID" value="OAF59989.1"/>
    <property type="molecule type" value="Genomic_DNA"/>
</dbReference>
<dbReference type="Proteomes" id="UP000077154">
    <property type="component" value="Unassembled WGS sequence"/>
</dbReference>
<dbReference type="RefSeq" id="XP_024325271.1">
    <property type="nucleotide sequence ID" value="XM_024466738.1"/>
</dbReference>
<dbReference type="OrthoDB" id="3440164at2759"/>